<dbReference type="UniPathway" id="UPA00705"/>
<feature type="transmembrane region" description="Helical" evidence="7">
    <location>
        <begin position="43"/>
        <end position="64"/>
    </location>
</feature>
<dbReference type="Gene3D" id="4.10.49.10">
    <property type="entry name" value="Cytochrome c oxidase subunit VIIc"/>
    <property type="match status" value="1"/>
</dbReference>
<evidence type="ECO:0000256" key="7">
    <source>
        <dbReference type="RuleBase" id="RU368123"/>
    </source>
</evidence>
<protein>
    <recommendedName>
        <fullName evidence="7">Cytochrome c oxidase subunit 8, mitochondrial</fullName>
    </recommendedName>
    <alternativeName>
        <fullName evidence="7">Cytochrome c oxidase polypeptide VIII</fullName>
    </alternativeName>
</protein>
<keyword evidence="7" id="KW-0809">Transit peptide</keyword>
<dbReference type="HOGENOM" id="CLU_169812_1_1_1"/>
<dbReference type="GO" id="GO:0005743">
    <property type="term" value="C:mitochondrial inner membrane"/>
    <property type="evidence" value="ECO:0007669"/>
    <property type="project" value="UniProtKB-SubCell"/>
</dbReference>
<proteinExistence type="inferred from homology"/>
<keyword evidence="7" id="KW-1133">Transmembrane helix</keyword>
<evidence type="ECO:0000256" key="3">
    <source>
        <dbReference type="ARBA" id="ARBA00010514"/>
    </source>
</evidence>
<reference evidence="9" key="2">
    <citation type="submission" date="2015-01" db="EMBL/GenBank/DDBJ databases">
        <title>Evolutionary Origins and Diversification of the Mycorrhizal Mutualists.</title>
        <authorList>
            <consortium name="DOE Joint Genome Institute"/>
            <consortium name="Mycorrhizal Genomics Consortium"/>
            <person name="Kohler A."/>
            <person name="Kuo A."/>
            <person name="Nagy L.G."/>
            <person name="Floudas D."/>
            <person name="Copeland A."/>
            <person name="Barry K.W."/>
            <person name="Cichocki N."/>
            <person name="Veneault-Fourrey C."/>
            <person name="LaButti K."/>
            <person name="Lindquist E.A."/>
            <person name="Lipzen A."/>
            <person name="Lundell T."/>
            <person name="Morin E."/>
            <person name="Murat C."/>
            <person name="Riley R."/>
            <person name="Ohm R."/>
            <person name="Sun H."/>
            <person name="Tunlid A."/>
            <person name="Henrissat B."/>
            <person name="Grigoriev I.V."/>
            <person name="Hibbett D.S."/>
            <person name="Martin F."/>
        </authorList>
    </citation>
    <scope>NUCLEOTIDE SEQUENCE [LARGE SCALE GENOMIC DNA]</scope>
    <source>
        <strain evidence="9">MUT 4182</strain>
    </source>
</reference>
<comment type="function">
    <text evidence="7">Component of the cytochrome c oxidase, the last enzyme in the mitochondrial electron transport chain which drives oxidative phosphorylation. The respiratory chain contains 3 multisubunit complexes succinate dehydrogenase (complex II, CII), ubiquinol-cytochrome c oxidoreductase (cytochrome b-c1 complex, complex III, CIII) and cytochrome c oxidase (complex IV, CIV), that cooperate to transfer electrons derived from NADH and succinate to molecular oxygen, creating an electrochemical gradient over the inner membrane that drives transmembrane transport and the ATP synthase. Cytochrome c oxidase is the component of the respiratory chain that catalyzes the reduction of oxygen to water. Electrons originating from reduced cytochrome c in the intermembrane space (IMS) are transferred via the dinuclear copper A center (CU(A)) of subunit 2 and heme A of subunit 1 to the active site in subunit 1, a binuclear center (BNC) formed by heme A3 and copper B (CU(B)). The BNC reduces molecular oxygen to 2 water molecules using 4 electrons from cytochrome c in the IMS and 4 protons from the mitochondrial matrix.</text>
</comment>
<evidence type="ECO:0000256" key="1">
    <source>
        <dbReference type="ARBA" id="ARBA00004434"/>
    </source>
</evidence>
<dbReference type="GO" id="GO:0045277">
    <property type="term" value="C:respiratory chain complex IV"/>
    <property type="evidence" value="ECO:0007669"/>
    <property type="project" value="UniProtKB-UniRule"/>
</dbReference>
<evidence type="ECO:0000256" key="4">
    <source>
        <dbReference type="ARBA" id="ARBA00022792"/>
    </source>
</evidence>
<dbReference type="GO" id="GO:0006123">
    <property type="term" value="P:mitochondrial electron transport, cytochrome c to oxygen"/>
    <property type="evidence" value="ECO:0007669"/>
    <property type="project" value="UniProtKB-UniRule"/>
</dbReference>
<accession>A0A0C3LIW3</accession>
<evidence type="ECO:0000256" key="5">
    <source>
        <dbReference type="ARBA" id="ARBA00023128"/>
    </source>
</evidence>
<dbReference type="InterPro" id="IPR004202">
    <property type="entry name" value="COX7C/Cox8"/>
</dbReference>
<evidence type="ECO:0000256" key="6">
    <source>
        <dbReference type="ARBA" id="ARBA00023136"/>
    </source>
</evidence>
<dbReference type="InterPro" id="IPR036636">
    <property type="entry name" value="COX7C/Cox8_sf"/>
</dbReference>
<keyword evidence="5 7" id="KW-0496">Mitochondrion</keyword>
<comment type="pathway">
    <text evidence="2 7">Energy metabolism; oxidative phosphorylation.</text>
</comment>
<comment type="similarity">
    <text evidence="3 7">Belongs to the cytochrome c oxidase VIIc family.</text>
</comment>
<sequence length="74" mass="8052">MIIARAARPVLARGAIRNTRLAHGHPENTVYNMPFDYRNPKTFAVKVVAYCGLGFAIPFIAAGYQLSKSKGADS</sequence>
<keyword evidence="4 7" id="KW-0999">Mitochondrion inner membrane</keyword>
<dbReference type="SUPFAM" id="SSF81427">
    <property type="entry name" value="Mitochondrial cytochrome c oxidase subunit VIIc (aka VIIIa)"/>
    <property type="match status" value="1"/>
</dbReference>
<keyword evidence="9" id="KW-1185">Reference proteome</keyword>
<dbReference type="Proteomes" id="UP000054248">
    <property type="component" value="Unassembled WGS sequence"/>
</dbReference>
<reference evidence="8 9" key="1">
    <citation type="submission" date="2014-04" db="EMBL/GenBank/DDBJ databases">
        <authorList>
            <consortium name="DOE Joint Genome Institute"/>
            <person name="Kuo A."/>
            <person name="Girlanda M."/>
            <person name="Perotto S."/>
            <person name="Kohler A."/>
            <person name="Nagy L.G."/>
            <person name="Floudas D."/>
            <person name="Copeland A."/>
            <person name="Barry K.W."/>
            <person name="Cichocki N."/>
            <person name="Veneault-Fourrey C."/>
            <person name="LaButti K."/>
            <person name="Lindquist E.A."/>
            <person name="Lipzen A."/>
            <person name="Lundell T."/>
            <person name="Morin E."/>
            <person name="Murat C."/>
            <person name="Sun H."/>
            <person name="Tunlid A."/>
            <person name="Henrissat B."/>
            <person name="Grigoriev I.V."/>
            <person name="Hibbett D.S."/>
            <person name="Martin F."/>
            <person name="Nordberg H.P."/>
            <person name="Cantor M.N."/>
            <person name="Hua S.X."/>
        </authorList>
    </citation>
    <scope>NUCLEOTIDE SEQUENCE [LARGE SCALE GENOMIC DNA]</scope>
    <source>
        <strain evidence="8 9">MUT 4182</strain>
    </source>
</reference>
<dbReference type="AlphaFoldDB" id="A0A0C3LIW3"/>
<evidence type="ECO:0000313" key="8">
    <source>
        <dbReference type="EMBL" id="KIO33943.1"/>
    </source>
</evidence>
<evidence type="ECO:0000313" key="9">
    <source>
        <dbReference type="Proteomes" id="UP000054248"/>
    </source>
</evidence>
<dbReference type="EMBL" id="KN822945">
    <property type="protein sequence ID" value="KIO33943.1"/>
    <property type="molecule type" value="Genomic_DNA"/>
</dbReference>
<keyword evidence="7" id="KW-0812">Transmembrane</keyword>
<dbReference type="Pfam" id="PF02935">
    <property type="entry name" value="COX7C"/>
    <property type="match status" value="1"/>
</dbReference>
<keyword evidence="6 7" id="KW-0472">Membrane</keyword>
<evidence type="ECO:0000256" key="2">
    <source>
        <dbReference type="ARBA" id="ARBA00004673"/>
    </source>
</evidence>
<name>A0A0C3LIW3_9AGAM</name>
<comment type="subunit">
    <text evidence="7">Component of the cytochrome c oxidase (complex IV, CIV), a multisubunit enzyme composed of a catalytic core of 3 subunits and several supernumerary subunits. The complex exists as a monomer or a dimer and forms supercomplexes (SCs) in the inner mitochondrial membrane with ubiquinol-cytochrome c oxidoreductase (cytochrome b-c1 complex, complex III, CIII).</text>
</comment>
<gene>
    <name evidence="8" type="ORF">M407DRAFT_240825</name>
</gene>
<dbReference type="OrthoDB" id="9974841at2759"/>
<dbReference type="STRING" id="1051891.A0A0C3LIW3"/>
<organism evidence="8 9">
    <name type="scientific">Tulasnella calospora MUT 4182</name>
    <dbReference type="NCBI Taxonomy" id="1051891"/>
    <lineage>
        <taxon>Eukaryota</taxon>
        <taxon>Fungi</taxon>
        <taxon>Dikarya</taxon>
        <taxon>Basidiomycota</taxon>
        <taxon>Agaricomycotina</taxon>
        <taxon>Agaricomycetes</taxon>
        <taxon>Cantharellales</taxon>
        <taxon>Tulasnellaceae</taxon>
        <taxon>Tulasnella</taxon>
    </lineage>
</organism>
<comment type="subcellular location">
    <subcellularLocation>
        <location evidence="1 7">Mitochondrion inner membrane</location>
        <topology evidence="1 7">Single-pass membrane protein</topology>
    </subcellularLocation>
</comment>